<feature type="region of interest" description="Disordered" evidence="6">
    <location>
        <begin position="83"/>
        <end position="119"/>
    </location>
</feature>
<dbReference type="OrthoDB" id="5772680at2"/>
<accession>A0A0L8V545</accession>
<dbReference type="STRING" id="1409788.NC99_38770"/>
<dbReference type="Proteomes" id="UP000036958">
    <property type="component" value="Unassembled WGS sequence"/>
</dbReference>
<evidence type="ECO:0000256" key="3">
    <source>
        <dbReference type="ARBA" id="ARBA00022692"/>
    </source>
</evidence>
<dbReference type="Pfam" id="PF04024">
    <property type="entry name" value="PspC"/>
    <property type="match status" value="1"/>
</dbReference>
<comment type="subcellular location">
    <subcellularLocation>
        <location evidence="1">Cell membrane</location>
        <topology evidence="1">Single-pass membrane protein</topology>
    </subcellularLocation>
</comment>
<dbReference type="Pfam" id="PF22744">
    <property type="entry name" value="Toast-rack_PspC-Cterm"/>
    <property type="match status" value="1"/>
</dbReference>
<evidence type="ECO:0000259" key="10">
    <source>
        <dbReference type="Pfam" id="PF22744"/>
    </source>
</evidence>
<feature type="transmembrane region" description="Helical" evidence="7">
    <location>
        <begin position="126"/>
        <end position="145"/>
    </location>
</feature>
<proteinExistence type="predicted"/>
<feature type="transmembrane region" description="Helical" evidence="7">
    <location>
        <begin position="335"/>
        <end position="356"/>
    </location>
</feature>
<evidence type="ECO:0000259" key="9">
    <source>
        <dbReference type="Pfam" id="PF22571"/>
    </source>
</evidence>
<feature type="transmembrane region" description="Helical" evidence="7">
    <location>
        <begin position="241"/>
        <end position="270"/>
    </location>
</feature>
<evidence type="ECO:0000313" key="11">
    <source>
        <dbReference type="EMBL" id="KOH43317.1"/>
    </source>
</evidence>
<dbReference type="InterPro" id="IPR054319">
    <property type="entry name" value="PspC-rel_ToastRack"/>
</dbReference>
<evidence type="ECO:0000256" key="2">
    <source>
        <dbReference type="ARBA" id="ARBA00022475"/>
    </source>
</evidence>
<dbReference type="RefSeq" id="WP_053186975.1">
    <property type="nucleotide sequence ID" value="NZ_LGIA01000192.1"/>
</dbReference>
<dbReference type="PANTHER" id="PTHR33885">
    <property type="entry name" value="PHAGE SHOCK PROTEIN C"/>
    <property type="match status" value="1"/>
</dbReference>
<feature type="transmembrane region" description="Helical" evidence="7">
    <location>
        <begin position="151"/>
        <end position="171"/>
    </location>
</feature>
<evidence type="ECO:0000256" key="5">
    <source>
        <dbReference type="ARBA" id="ARBA00023136"/>
    </source>
</evidence>
<dbReference type="AlphaFoldDB" id="A0A0L8V545"/>
<dbReference type="InterPro" id="IPR054321">
    <property type="entry name" value="PspC-rel_TM"/>
</dbReference>
<feature type="transmembrane region" description="Helical" evidence="7">
    <location>
        <begin position="290"/>
        <end position="323"/>
    </location>
</feature>
<sequence>MKKTFTINISGSVFHIDEDAYQKLQTYLQMLNAHFGSGEEGREILQDIETRIAELFNEKMSKDEKNVILETWVDEVIARMGKPEDFMEGEEEEEEESTAGREASQPGYTTTGKTKRRMYRDPDHRVLGGVCSGMGAYFGIEPLVLRIICFVLIWVTGGVMIPVYLLLWIAVPKAKTTAQKLEMRGQEATVSNIEKSIREEVKEVKESYNQFRSSDSYNKGREQVSRFGEVVYRVLRVALKVVVILVGVALILFGFVGLLTFLTSMIVGHSVMEAAPWFGHWGPEFHMPEIAHFFISSGSLTTLMIASAFLVGIPLLAILFVGTKMVFRFQTNNKLIFLGSLGVWLVALVVAIVVSLSQVGDYSKSTTVSQSQVVDCDSCQTLYLELGNDNYSNSHNYSMDLDRMKVVSEGGKTLLLGSPRLDVESSNTNDFVILTRKKSRGSSQEVAKEYVEEIVYNFNVSDSTVYFDPYYRLKDGSRWLQQEVDITIKVPEGKSVYLGEKLIKIIYDIENVSNTWDGDMVGKYWKMTELGLEEENR</sequence>
<keyword evidence="2" id="KW-1003">Cell membrane</keyword>
<dbReference type="InterPro" id="IPR007168">
    <property type="entry name" value="Phageshock_PspC_N"/>
</dbReference>
<reference evidence="12" key="1">
    <citation type="submission" date="2015-07" db="EMBL/GenBank/DDBJ databases">
        <title>Genome sequencing of Sunxiuqinia dokdonensis strain SK.</title>
        <authorList>
            <person name="Ahn S."/>
            <person name="Kim B.-C."/>
        </authorList>
    </citation>
    <scope>NUCLEOTIDE SEQUENCE [LARGE SCALE GENOMIC DNA]</scope>
    <source>
        <strain evidence="12">SK</strain>
    </source>
</reference>
<evidence type="ECO:0000256" key="4">
    <source>
        <dbReference type="ARBA" id="ARBA00022989"/>
    </source>
</evidence>
<evidence type="ECO:0000259" key="8">
    <source>
        <dbReference type="Pfam" id="PF04024"/>
    </source>
</evidence>
<evidence type="ECO:0000313" key="12">
    <source>
        <dbReference type="Proteomes" id="UP000036958"/>
    </source>
</evidence>
<comment type="caution">
    <text evidence="11">The sequence shown here is derived from an EMBL/GenBank/DDBJ whole genome shotgun (WGS) entry which is preliminary data.</text>
</comment>
<evidence type="ECO:0000256" key="7">
    <source>
        <dbReference type="SAM" id="Phobius"/>
    </source>
</evidence>
<feature type="domain" description="PspC-related transmembrane region" evidence="9">
    <location>
        <begin position="216"/>
        <end position="362"/>
    </location>
</feature>
<dbReference type="PANTHER" id="PTHR33885:SF3">
    <property type="entry name" value="PHAGE SHOCK PROTEIN C"/>
    <property type="match status" value="1"/>
</dbReference>
<organism evidence="11 12">
    <name type="scientific">Sunxiuqinia dokdonensis</name>
    <dbReference type="NCBI Taxonomy" id="1409788"/>
    <lineage>
        <taxon>Bacteria</taxon>
        <taxon>Pseudomonadati</taxon>
        <taxon>Bacteroidota</taxon>
        <taxon>Bacteroidia</taxon>
        <taxon>Marinilabiliales</taxon>
        <taxon>Prolixibacteraceae</taxon>
        <taxon>Sunxiuqinia</taxon>
    </lineage>
</organism>
<dbReference type="EMBL" id="LGIA01000192">
    <property type="protein sequence ID" value="KOH43317.1"/>
    <property type="molecule type" value="Genomic_DNA"/>
</dbReference>
<keyword evidence="3 7" id="KW-0812">Transmembrane</keyword>
<feature type="domain" description="Phage shock protein PspC N-terminal" evidence="8">
    <location>
        <begin position="116"/>
        <end position="174"/>
    </location>
</feature>
<dbReference type="GO" id="GO:0005886">
    <property type="term" value="C:plasma membrane"/>
    <property type="evidence" value="ECO:0007669"/>
    <property type="project" value="UniProtKB-SubCell"/>
</dbReference>
<gene>
    <name evidence="11" type="ORF">NC99_38770</name>
</gene>
<evidence type="ECO:0000256" key="1">
    <source>
        <dbReference type="ARBA" id="ARBA00004162"/>
    </source>
</evidence>
<dbReference type="Pfam" id="PF22571">
    <property type="entry name" value="LiaI-LiaF-TM_PspC"/>
    <property type="match status" value="1"/>
</dbReference>
<evidence type="ECO:0000256" key="6">
    <source>
        <dbReference type="SAM" id="MobiDB-lite"/>
    </source>
</evidence>
<feature type="compositionally biased region" description="Acidic residues" evidence="6">
    <location>
        <begin position="86"/>
        <end position="97"/>
    </location>
</feature>
<protein>
    <submittedName>
        <fullName evidence="11">Uncharacterized protein</fullName>
    </submittedName>
</protein>
<name>A0A0L8V545_9BACT</name>
<keyword evidence="5 7" id="KW-0472">Membrane</keyword>
<dbReference type="InterPro" id="IPR052027">
    <property type="entry name" value="PspC"/>
</dbReference>
<feature type="domain" description="PspC-related ToastRack" evidence="10">
    <location>
        <begin position="419"/>
        <end position="533"/>
    </location>
</feature>
<keyword evidence="12" id="KW-1185">Reference proteome</keyword>
<keyword evidence="4 7" id="KW-1133">Transmembrane helix</keyword>